<accession>A0A2R3Z0K2</accession>
<dbReference type="KEGG" id="grs:C7S20_00060"/>
<gene>
    <name evidence="1" type="ORF">C7S20_00060</name>
</gene>
<protein>
    <submittedName>
        <fullName evidence="1">Uncharacterized protein</fullName>
    </submittedName>
</protein>
<evidence type="ECO:0000313" key="1">
    <source>
        <dbReference type="EMBL" id="AVR43792.1"/>
    </source>
</evidence>
<dbReference type="AlphaFoldDB" id="A0A2R3Z0K2"/>
<reference evidence="2" key="1">
    <citation type="submission" date="2018-03" db="EMBL/GenBank/DDBJ databases">
        <title>Gramella fulva sp. nov., isolated from a dry surface of tidal flat.</title>
        <authorList>
            <person name="Hwang S.H."/>
            <person name="Hwang W.M."/>
            <person name="Kang K."/>
            <person name="Ahn T.-Y."/>
        </authorList>
    </citation>
    <scope>NUCLEOTIDE SEQUENCE [LARGE SCALE GENOMIC DNA]</scope>
    <source>
        <strain evidence="2">SH35</strain>
    </source>
</reference>
<organism evidence="1 2">
    <name type="scientific">Christiangramia fulva</name>
    <dbReference type="NCBI Taxonomy" id="2126553"/>
    <lineage>
        <taxon>Bacteria</taxon>
        <taxon>Pseudomonadati</taxon>
        <taxon>Bacteroidota</taxon>
        <taxon>Flavobacteriia</taxon>
        <taxon>Flavobacteriales</taxon>
        <taxon>Flavobacteriaceae</taxon>
        <taxon>Christiangramia</taxon>
    </lineage>
</organism>
<sequence>MLIILLTWKGCGREKQIITVKVPVVQGEFNWQESTLIPNKEPAKVVYLQGRPFPVENPVNDSLLAIYNQTKDSLKRARMYIDAIQIREYKNHFEDEYLKADVFSKVQGYSKGVRLEYEIKERKITQEIESTRLRLLFGGKIGVNQDLDSFIWEVDAAAQNAKGNIIEASYLRLNKQNYGLIGGKFSIFNIK</sequence>
<name>A0A2R3Z0K2_9FLAO</name>
<evidence type="ECO:0000313" key="2">
    <source>
        <dbReference type="Proteomes" id="UP000241507"/>
    </source>
</evidence>
<dbReference type="Proteomes" id="UP000241507">
    <property type="component" value="Chromosome"/>
</dbReference>
<proteinExistence type="predicted"/>
<dbReference type="EMBL" id="CP028136">
    <property type="protein sequence ID" value="AVR43792.1"/>
    <property type="molecule type" value="Genomic_DNA"/>
</dbReference>
<keyword evidence="2" id="KW-1185">Reference proteome</keyword>